<evidence type="ECO:0000313" key="1">
    <source>
        <dbReference type="EMBL" id="KAK2654575.1"/>
    </source>
</evidence>
<dbReference type="SUPFAM" id="SSF56219">
    <property type="entry name" value="DNase I-like"/>
    <property type="match status" value="1"/>
</dbReference>
<evidence type="ECO:0000313" key="2">
    <source>
        <dbReference type="Proteomes" id="UP001280121"/>
    </source>
</evidence>
<organism evidence="1 2">
    <name type="scientific">Dipteronia dyeriana</name>
    <dbReference type="NCBI Taxonomy" id="168575"/>
    <lineage>
        <taxon>Eukaryota</taxon>
        <taxon>Viridiplantae</taxon>
        <taxon>Streptophyta</taxon>
        <taxon>Embryophyta</taxon>
        <taxon>Tracheophyta</taxon>
        <taxon>Spermatophyta</taxon>
        <taxon>Magnoliopsida</taxon>
        <taxon>eudicotyledons</taxon>
        <taxon>Gunneridae</taxon>
        <taxon>Pentapetalae</taxon>
        <taxon>rosids</taxon>
        <taxon>malvids</taxon>
        <taxon>Sapindales</taxon>
        <taxon>Sapindaceae</taxon>
        <taxon>Hippocastanoideae</taxon>
        <taxon>Acereae</taxon>
        <taxon>Dipteronia</taxon>
    </lineage>
</organism>
<dbReference type="PANTHER" id="PTHR33710:SF71">
    <property type="entry name" value="ENDONUCLEASE_EXONUCLEASE_PHOSPHATASE DOMAIN-CONTAINING PROTEIN"/>
    <property type="match status" value="1"/>
</dbReference>
<name>A0AAD9X896_9ROSI</name>
<protein>
    <recommendedName>
        <fullName evidence="3">Endonuclease/exonuclease/phosphatase domain-containing protein</fullName>
    </recommendedName>
</protein>
<dbReference type="Proteomes" id="UP001280121">
    <property type="component" value="Unassembled WGS sequence"/>
</dbReference>
<accession>A0AAD9X896</accession>
<dbReference type="InterPro" id="IPR036691">
    <property type="entry name" value="Endo/exonu/phosph_ase_sf"/>
</dbReference>
<sequence length="173" mass="19983">MPLRGVSFTWSNNRANKNWARLDRFLVSSSVLTWFPDLVHVGLPRTISDHYAITIGISKDKGGPRPFRFNNVWLEDRKLIGQIKKEWVGSNLKGSSGFNLSSKLRSSKKMVKKWEADRTVNRLNSKDLEVRLAVVDEKATAVGWSDELTKERLEILDTWWKEIKRGKRVESEV</sequence>
<dbReference type="PANTHER" id="PTHR33710">
    <property type="entry name" value="BNAC02G09200D PROTEIN"/>
    <property type="match status" value="1"/>
</dbReference>
<gene>
    <name evidence="1" type="ORF">Ddye_014431</name>
</gene>
<dbReference type="Gene3D" id="3.60.10.10">
    <property type="entry name" value="Endonuclease/exonuclease/phosphatase"/>
    <property type="match status" value="1"/>
</dbReference>
<keyword evidence="2" id="KW-1185">Reference proteome</keyword>
<reference evidence="1" key="1">
    <citation type="journal article" date="2023" name="Plant J.">
        <title>Genome sequences and population genomics provide insights into the demographic history, inbreeding, and mutation load of two 'living fossil' tree species of Dipteronia.</title>
        <authorList>
            <person name="Feng Y."/>
            <person name="Comes H.P."/>
            <person name="Chen J."/>
            <person name="Zhu S."/>
            <person name="Lu R."/>
            <person name="Zhang X."/>
            <person name="Li P."/>
            <person name="Qiu J."/>
            <person name="Olsen K.M."/>
            <person name="Qiu Y."/>
        </authorList>
    </citation>
    <scope>NUCLEOTIDE SEQUENCE</scope>
    <source>
        <strain evidence="1">KIB01</strain>
    </source>
</reference>
<proteinExistence type="predicted"/>
<comment type="caution">
    <text evidence="1">The sequence shown here is derived from an EMBL/GenBank/DDBJ whole genome shotgun (WGS) entry which is preliminary data.</text>
</comment>
<dbReference type="EMBL" id="JANJYI010000004">
    <property type="protein sequence ID" value="KAK2654575.1"/>
    <property type="molecule type" value="Genomic_DNA"/>
</dbReference>
<dbReference type="AlphaFoldDB" id="A0AAD9X896"/>
<evidence type="ECO:0008006" key="3">
    <source>
        <dbReference type="Google" id="ProtNLM"/>
    </source>
</evidence>